<organism evidence="9 10">
    <name type="scientific">Ensete ventricosum</name>
    <name type="common">Abyssinian banana</name>
    <name type="synonym">Musa ensete</name>
    <dbReference type="NCBI Taxonomy" id="4639"/>
    <lineage>
        <taxon>Eukaryota</taxon>
        <taxon>Viridiplantae</taxon>
        <taxon>Streptophyta</taxon>
        <taxon>Embryophyta</taxon>
        <taxon>Tracheophyta</taxon>
        <taxon>Spermatophyta</taxon>
        <taxon>Magnoliopsida</taxon>
        <taxon>Liliopsida</taxon>
        <taxon>Zingiberales</taxon>
        <taxon>Musaceae</taxon>
        <taxon>Ensete</taxon>
    </lineage>
</organism>
<dbReference type="GO" id="GO:0000139">
    <property type="term" value="C:Golgi membrane"/>
    <property type="evidence" value="ECO:0007669"/>
    <property type="project" value="UniProtKB-SubCell"/>
</dbReference>
<evidence type="ECO:0000256" key="4">
    <source>
        <dbReference type="ARBA" id="ARBA00022968"/>
    </source>
</evidence>
<dbReference type="EMBL" id="JAQQAF010000005">
    <property type="protein sequence ID" value="KAJ8483769.1"/>
    <property type="molecule type" value="Genomic_DNA"/>
</dbReference>
<evidence type="ECO:0000313" key="9">
    <source>
        <dbReference type="EMBL" id="KAJ8483769.1"/>
    </source>
</evidence>
<keyword evidence="3" id="KW-0328">Glycosyltransferase</keyword>
<feature type="compositionally biased region" description="Low complexity" evidence="6">
    <location>
        <begin position="210"/>
        <end position="220"/>
    </location>
</feature>
<name>A0AAV8QV03_ENSVE</name>
<reference evidence="9 10" key="1">
    <citation type="submission" date="2022-12" db="EMBL/GenBank/DDBJ databases">
        <title>Chromosome-scale assembly of the Ensete ventricosum genome.</title>
        <authorList>
            <person name="Dussert Y."/>
            <person name="Stocks J."/>
            <person name="Wendawek A."/>
            <person name="Woldeyes F."/>
            <person name="Nichols R.A."/>
            <person name="Borrell J.S."/>
        </authorList>
    </citation>
    <scope>NUCLEOTIDE SEQUENCE [LARGE SCALE GENOMIC DNA]</scope>
    <source>
        <strain evidence="10">cv. Maze</strain>
        <tissue evidence="9">Seeds</tissue>
    </source>
</reference>
<dbReference type="Proteomes" id="UP001222027">
    <property type="component" value="Unassembled WGS sequence"/>
</dbReference>
<feature type="compositionally biased region" description="Gly residues" evidence="6">
    <location>
        <begin position="1"/>
        <end position="10"/>
    </location>
</feature>
<evidence type="ECO:0000256" key="1">
    <source>
        <dbReference type="ARBA" id="ARBA00004323"/>
    </source>
</evidence>
<comment type="similarity">
    <text evidence="2">Belongs to the glycosyltransferase 47 family.</text>
</comment>
<comment type="subcellular location">
    <subcellularLocation>
        <location evidence="1">Golgi apparatus membrane</location>
        <topology evidence="1">Single-pass type II membrane protein</topology>
    </subcellularLocation>
</comment>
<sequence length="667" mass="75733">MVMGSHGGPGPTSPSRGGRTRHLRQDTEDLVSDDIGKRELRPIPTWKDSLVPVSSETGEGHPFTKEWSANDKGNGQLAAGALSSLLPLSLPPVPLLANHFSYYDLLLLLVFPSSHRIFGPPTMAALDLRAAARRPRRGRTMSHWRRRITAVALLSSAVTALLAFTMPYPLALGLIFPLGPLSSAGTSFDEYEPLPPSPSLVRLTPNEPAVSTSNSVSSSSLFAPPTVLRNRSQPPPAVRKRSKRRRTKRREPPPVVRNLDLPARKSNPSDVKVPSLRREPAYWRMAPEKALQLAKREIQNPPVVLDDPDLYAPLFKNVSVFKRSYELMEGILKVYIYQDGPTPIFHTPELRGIYASEGWFMKLMEENKQYTTRDPSKAHLFYLPYSARQLELALYVPNSHNLRPLSLFLRDYVNGIAAKFPFWNKTGGADHFLVACHDWGPYTTTRHEELCKNTIKALCNSDASEGIFIRGRDVSLPETTIRDPKKPLRYVGGNRVSQRSILAFFAGNMHGRVRPILLKHWGDKDEDMRIYGPLPNRVSRQMSYVQHMKASKFCICPMGYEVNSPRIVESIYYECVPVIIADNFVLPFEELLDWSAFSVVVAEKDIPNLKNILLGVSLRRYIRMHTCVQKLQRHFLWHAKPLRYDIFHMILHSIWFNRLNQIQLQQE</sequence>
<accession>A0AAV8QV03</accession>
<keyword evidence="4" id="KW-0735">Signal-anchor</keyword>
<feature type="region of interest" description="Disordered" evidence="6">
    <location>
        <begin position="1"/>
        <end position="37"/>
    </location>
</feature>
<feature type="compositionally biased region" description="Basic residues" evidence="6">
    <location>
        <begin position="238"/>
        <end position="249"/>
    </location>
</feature>
<keyword evidence="3" id="KW-0808">Transferase</keyword>
<dbReference type="PANTHER" id="PTHR11062:SF59">
    <property type="entry name" value="EXOSTOSIN FAMILY PROTEIN"/>
    <property type="match status" value="1"/>
</dbReference>
<keyword evidence="7" id="KW-0812">Transmembrane</keyword>
<feature type="transmembrane region" description="Helical" evidence="7">
    <location>
        <begin position="148"/>
        <end position="170"/>
    </location>
</feature>
<evidence type="ECO:0000256" key="6">
    <source>
        <dbReference type="SAM" id="MobiDB-lite"/>
    </source>
</evidence>
<gene>
    <name evidence="9" type="ORF">OPV22_016254</name>
</gene>
<dbReference type="InterPro" id="IPR004263">
    <property type="entry name" value="Exostosin"/>
</dbReference>
<evidence type="ECO:0000256" key="5">
    <source>
        <dbReference type="ARBA" id="ARBA00023034"/>
    </source>
</evidence>
<comment type="caution">
    <text evidence="9">The sequence shown here is derived from an EMBL/GenBank/DDBJ whole genome shotgun (WGS) entry which is preliminary data.</text>
</comment>
<evidence type="ECO:0000259" key="8">
    <source>
        <dbReference type="Pfam" id="PF03016"/>
    </source>
</evidence>
<feature type="domain" description="Exostosin GT47" evidence="8">
    <location>
        <begin position="332"/>
        <end position="613"/>
    </location>
</feature>
<evidence type="ECO:0000256" key="7">
    <source>
        <dbReference type="SAM" id="Phobius"/>
    </source>
</evidence>
<protein>
    <recommendedName>
        <fullName evidence="8">Exostosin GT47 domain-containing protein</fullName>
    </recommendedName>
</protein>
<evidence type="ECO:0000256" key="3">
    <source>
        <dbReference type="ARBA" id="ARBA00022676"/>
    </source>
</evidence>
<evidence type="ECO:0000313" key="10">
    <source>
        <dbReference type="Proteomes" id="UP001222027"/>
    </source>
</evidence>
<keyword evidence="10" id="KW-1185">Reference proteome</keyword>
<dbReference type="InterPro" id="IPR040911">
    <property type="entry name" value="Exostosin_GT47"/>
</dbReference>
<proteinExistence type="inferred from homology"/>
<feature type="region of interest" description="Disordered" evidence="6">
    <location>
        <begin position="195"/>
        <end position="274"/>
    </location>
</feature>
<keyword evidence="7" id="KW-1133">Transmembrane helix</keyword>
<keyword evidence="7" id="KW-0472">Membrane</keyword>
<dbReference type="AlphaFoldDB" id="A0AAV8QV03"/>
<dbReference type="Pfam" id="PF03016">
    <property type="entry name" value="Exostosin_GT47"/>
    <property type="match status" value="1"/>
</dbReference>
<dbReference type="PANTHER" id="PTHR11062">
    <property type="entry name" value="EXOSTOSIN HEPARAN SULFATE GLYCOSYLTRANSFERASE -RELATED"/>
    <property type="match status" value="1"/>
</dbReference>
<keyword evidence="5" id="KW-0333">Golgi apparatus</keyword>
<evidence type="ECO:0000256" key="2">
    <source>
        <dbReference type="ARBA" id="ARBA00010271"/>
    </source>
</evidence>
<dbReference type="GO" id="GO:0016757">
    <property type="term" value="F:glycosyltransferase activity"/>
    <property type="evidence" value="ECO:0007669"/>
    <property type="project" value="UniProtKB-KW"/>
</dbReference>